<protein>
    <submittedName>
        <fullName evidence="2">Heptaprenyl diphosphate synthase</fullName>
        <ecNumber evidence="2">2.5.1.30</ecNumber>
    </submittedName>
</protein>
<dbReference type="Proteomes" id="UP000555828">
    <property type="component" value="Unassembled WGS sequence"/>
</dbReference>
<dbReference type="InterPro" id="IPR014535">
    <property type="entry name" value="Hpre_diP_synt_I"/>
</dbReference>
<comment type="caution">
    <text evidence="2">The sequence shown here is derived from an EMBL/GenBank/DDBJ whole genome shotgun (WGS) entry which is preliminary data.</text>
</comment>
<reference evidence="2 3" key="1">
    <citation type="submission" date="2020-08" db="EMBL/GenBank/DDBJ databases">
        <title>Genomic Encyclopedia of Type Strains, Phase IV (KMG-IV): sequencing the most valuable type-strain genomes for metagenomic binning, comparative biology and taxonomic classification.</title>
        <authorList>
            <person name="Goeker M."/>
        </authorList>
    </citation>
    <scope>NUCLEOTIDE SEQUENCE [LARGE SCALE GENOMIC DNA]</scope>
    <source>
        <strain evidence="2 3">DSM 13481</strain>
    </source>
</reference>
<evidence type="ECO:0000313" key="3">
    <source>
        <dbReference type="Proteomes" id="UP000555828"/>
    </source>
</evidence>
<dbReference type="EMBL" id="JACHEX010000002">
    <property type="protein sequence ID" value="MBB6062449.1"/>
    <property type="molecule type" value="Genomic_DNA"/>
</dbReference>
<proteinExistence type="predicted"/>
<dbReference type="EC" id="2.5.1.30" evidence="2"/>
<keyword evidence="1" id="KW-0472">Membrane</keyword>
<feature type="transmembrane region" description="Helical" evidence="1">
    <location>
        <begin position="18"/>
        <end position="37"/>
    </location>
</feature>
<keyword evidence="1" id="KW-1133">Transmembrane helix</keyword>
<feature type="transmembrane region" description="Helical" evidence="1">
    <location>
        <begin position="114"/>
        <end position="136"/>
    </location>
</feature>
<dbReference type="AlphaFoldDB" id="A0A841GRW9"/>
<dbReference type="PIRSF" id="PIRSF027391">
    <property type="entry name" value="Hpre_diP_synt_I"/>
    <property type="match status" value="1"/>
</dbReference>
<dbReference type="GO" id="GO:0000010">
    <property type="term" value="F:heptaprenyl diphosphate synthase activity"/>
    <property type="evidence" value="ECO:0007669"/>
    <property type="project" value="UniProtKB-EC"/>
</dbReference>
<feature type="transmembrane region" description="Helical" evidence="1">
    <location>
        <begin position="49"/>
        <end position="69"/>
    </location>
</feature>
<name>A0A841GRW9_9BACT</name>
<accession>A0A841GRW9</accession>
<evidence type="ECO:0000313" key="2">
    <source>
        <dbReference type="EMBL" id="MBB6062449.1"/>
    </source>
</evidence>
<keyword evidence="2" id="KW-0808">Transferase</keyword>
<feature type="transmembrane region" description="Helical" evidence="1">
    <location>
        <begin position="75"/>
        <end position="102"/>
    </location>
</feature>
<gene>
    <name evidence="2" type="ORF">HNP65_000887</name>
</gene>
<feature type="transmembrane region" description="Helical" evidence="1">
    <location>
        <begin position="142"/>
        <end position="163"/>
    </location>
</feature>
<keyword evidence="3" id="KW-1185">Reference proteome</keyword>
<dbReference type="Gene3D" id="1.10.1760.20">
    <property type="match status" value="1"/>
</dbReference>
<dbReference type="RefSeq" id="WP_246348190.1">
    <property type="nucleotide sequence ID" value="NZ_JACHEX010000002.1"/>
</dbReference>
<evidence type="ECO:0000256" key="1">
    <source>
        <dbReference type="SAM" id="Phobius"/>
    </source>
</evidence>
<dbReference type="Pfam" id="PF07456">
    <property type="entry name" value="Hpre_diP_synt_I"/>
    <property type="match status" value="1"/>
</dbReference>
<keyword evidence="1" id="KW-0812">Transmembrane</keyword>
<sequence length="184" mass="20394">MRSQQDSNRITNSRTTNLVIYSLLISISSVMFVVERFIPYPVPGGKWGFSNFVILYTVVNLGFRAGILVGTLKTIIGSLFSGILFTPPFFMGFFGIISAAAFEWIFSKTKIFSYTTLSIIGMISNNFVQVLVGSFLIKSSAIFSFLPLMIGLGLISAIINAYLAKKMEEIIDENNFGLKIPKKD</sequence>
<dbReference type="InterPro" id="IPR010898">
    <property type="entry name" value="Hpre_diP_synth_I"/>
</dbReference>
<organism evidence="2 3">
    <name type="scientific">Thermosipho japonicus</name>
    <dbReference type="NCBI Taxonomy" id="90323"/>
    <lineage>
        <taxon>Bacteria</taxon>
        <taxon>Thermotogati</taxon>
        <taxon>Thermotogota</taxon>
        <taxon>Thermotogae</taxon>
        <taxon>Thermotogales</taxon>
        <taxon>Fervidobacteriaceae</taxon>
        <taxon>Thermosipho</taxon>
    </lineage>
</organism>